<dbReference type="Proteomes" id="UP000037685">
    <property type="component" value="Unassembled WGS sequence"/>
</dbReference>
<sequence length="201" mass="22066">MQVVLHTEDIALYGLVYRALKEAGFGVSWKEGQGVSLAGLDRMERGEVVLWATRRGVRAYDLRAFAFLTKKDEPRTLPEGLLGRFGLRLLPGEAGLLLALGRGVDPEPRALAEALGLDRAQARFFLKGLWNKFGLPWGTLLRLARHQVQVAGLKDHADRPARLEAQPFLHVPGQEDLQGEGAPEHPPKGQSLGVKALQKAL</sequence>
<comment type="caution">
    <text evidence="2">The sequence shown here is derived from an EMBL/GenBank/DDBJ whole genome shotgun (WGS) entry which is preliminary data.</text>
</comment>
<gene>
    <name evidence="2" type="ORF">BVI061214_02190</name>
</gene>
<name>A0A0N0U8H0_THEAQ</name>
<dbReference type="AlphaFoldDB" id="A0A0N0U8H0"/>
<evidence type="ECO:0000313" key="3">
    <source>
        <dbReference type="Proteomes" id="UP000037685"/>
    </source>
</evidence>
<evidence type="ECO:0000256" key="1">
    <source>
        <dbReference type="SAM" id="MobiDB-lite"/>
    </source>
</evidence>
<feature type="region of interest" description="Disordered" evidence="1">
    <location>
        <begin position="173"/>
        <end position="201"/>
    </location>
</feature>
<evidence type="ECO:0000313" key="2">
    <source>
        <dbReference type="EMBL" id="KOX90990.1"/>
    </source>
</evidence>
<accession>A0A0N0U8H0</accession>
<protein>
    <submittedName>
        <fullName evidence="2">Uncharacterized protein</fullName>
    </submittedName>
</protein>
<reference evidence="2 3" key="1">
    <citation type="submission" date="2015-07" db="EMBL/GenBank/DDBJ databases">
        <authorList>
            <person name="Noorani M."/>
        </authorList>
    </citation>
    <scope>NUCLEOTIDE SEQUENCE [LARGE SCALE GENOMIC DNA]</scope>
    <source>
        <strain evidence="3">ATCC 25104 / DSM 625 / JCM 10724 / NBRC 103206 / NCIMB 11243 / YT-1</strain>
    </source>
</reference>
<organism evidence="2 3">
    <name type="scientific">Thermus aquaticus</name>
    <dbReference type="NCBI Taxonomy" id="271"/>
    <lineage>
        <taxon>Bacteria</taxon>
        <taxon>Thermotogati</taxon>
        <taxon>Deinococcota</taxon>
        <taxon>Deinococci</taxon>
        <taxon>Thermales</taxon>
        <taxon>Thermaceae</taxon>
        <taxon>Thermus</taxon>
    </lineage>
</organism>
<dbReference type="EMBL" id="LHCI01000106">
    <property type="protein sequence ID" value="KOX90990.1"/>
    <property type="molecule type" value="Genomic_DNA"/>
</dbReference>
<proteinExistence type="predicted"/>